<keyword evidence="6 9" id="KW-0472">Membrane</keyword>
<dbReference type="SUPFAM" id="SSF50911">
    <property type="entry name" value="Mannose 6-phosphate receptor domain"/>
    <property type="match status" value="1"/>
</dbReference>
<dbReference type="OrthoDB" id="4504960at2759"/>
<evidence type="ECO:0000256" key="1">
    <source>
        <dbReference type="ARBA" id="ARBA00004614"/>
    </source>
</evidence>
<dbReference type="GO" id="GO:0000139">
    <property type="term" value="C:Golgi membrane"/>
    <property type="evidence" value="ECO:0007669"/>
    <property type="project" value="UniProtKB-SubCell"/>
</dbReference>
<dbReference type="InterPro" id="IPR036607">
    <property type="entry name" value="PRKCSH"/>
</dbReference>
<dbReference type="InterPro" id="IPR044865">
    <property type="entry name" value="MRH_dom"/>
</dbReference>
<feature type="signal peptide" evidence="10">
    <location>
        <begin position="1"/>
        <end position="23"/>
    </location>
</feature>
<evidence type="ECO:0000256" key="2">
    <source>
        <dbReference type="ARBA" id="ARBA00022448"/>
    </source>
</evidence>
<dbReference type="PROSITE" id="PS51914">
    <property type="entry name" value="MRH"/>
    <property type="match status" value="1"/>
</dbReference>
<dbReference type="PANTHER" id="PTHR15071">
    <property type="entry name" value="MANNOSE-6-PHOSPHATE RECEPTOR FAMILY MEMBER"/>
    <property type="match status" value="1"/>
</dbReference>
<dbReference type="Pfam" id="PF13015">
    <property type="entry name" value="PRKCSH_1"/>
    <property type="match status" value="1"/>
</dbReference>
<comment type="subcellular location">
    <subcellularLocation>
        <location evidence="1">Golgi apparatus membrane</location>
        <topology evidence="1">Single-pass type I membrane protein</topology>
    </subcellularLocation>
</comment>
<evidence type="ECO:0000313" key="13">
    <source>
        <dbReference type="Proteomes" id="UP000190831"/>
    </source>
</evidence>
<feature type="region of interest" description="Disordered" evidence="8">
    <location>
        <begin position="81"/>
        <end position="105"/>
    </location>
</feature>
<feature type="domain" description="MRH" evidence="11">
    <location>
        <begin position="66"/>
        <end position="226"/>
    </location>
</feature>
<evidence type="ECO:0000256" key="4">
    <source>
        <dbReference type="ARBA" id="ARBA00022729"/>
    </source>
</evidence>
<feature type="compositionally biased region" description="Polar residues" evidence="8">
    <location>
        <begin position="81"/>
        <end position="90"/>
    </location>
</feature>
<dbReference type="AlphaFoldDB" id="A0A1G4MBQ1"/>
<dbReference type="PANTHER" id="PTHR15071:SF0">
    <property type="entry name" value="MANNOSE 6-PHOSPHATE RECEPTOR-LIKE PROTEIN 1"/>
    <property type="match status" value="1"/>
</dbReference>
<dbReference type="InterPro" id="IPR009011">
    <property type="entry name" value="Man6P_isomerase_rcpt-bd_dom_sf"/>
</dbReference>
<keyword evidence="3 9" id="KW-0812">Transmembrane</keyword>
<organism evidence="12 13">
    <name type="scientific">Lachancea fermentati</name>
    <name type="common">Zygosaccharomyces fermentati</name>
    <dbReference type="NCBI Taxonomy" id="4955"/>
    <lineage>
        <taxon>Eukaryota</taxon>
        <taxon>Fungi</taxon>
        <taxon>Dikarya</taxon>
        <taxon>Ascomycota</taxon>
        <taxon>Saccharomycotina</taxon>
        <taxon>Saccharomycetes</taxon>
        <taxon>Saccharomycetales</taxon>
        <taxon>Saccharomycetaceae</taxon>
        <taxon>Lachancea</taxon>
    </lineage>
</organism>
<reference evidence="12 13" key="1">
    <citation type="submission" date="2016-03" db="EMBL/GenBank/DDBJ databases">
        <authorList>
            <person name="Devillers H."/>
        </authorList>
    </citation>
    <scope>NUCLEOTIDE SEQUENCE [LARGE SCALE GENOMIC DNA]</scope>
    <source>
        <strain evidence="12">CBS 6772</strain>
    </source>
</reference>
<evidence type="ECO:0000256" key="8">
    <source>
        <dbReference type="SAM" id="MobiDB-lite"/>
    </source>
</evidence>
<evidence type="ECO:0000256" key="3">
    <source>
        <dbReference type="ARBA" id="ARBA00022692"/>
    </source>
</evidence>
<evidence type="ECO:0000256" key="7">
    <source>
        <dbReference type="ARBA" id="ARBA00023157"/>
    </source>
</evidence>
<dbReference type="GO" id="GO:0007034">
    <property type="term" value="P:vacuolar transport"/>
    <property type="evidence" value="ECO:0007669"/>
    <property type="project" value="TreeGrafter"/>
</dbReference>
<dbReference type="GO" id="GO:0010008">
    <property type="term" value="C:endosome membrane"/>
    <property type="evidence" value="ECO:0007669"/>
    <property type="project" value="UniProtKB-SubCell"/>
</dbReference>
<feature type="transmembrane region" description="Helical" evidence="9">
    <location>
        <begin position="233"/>
        <end position="251"/>
    </location>
</feature>
<evidence type="ECO:0000256" key="9">
    <source>
        <dbReference type="SAM" id="Phobius"/>
    </source>
</evidence>
<protein>
    <submittedName>
        <fullName evidence="12">LAFE_0D09362g1_1</fullName>
    </submittedName>
</protein>
<evidence type="ECO:0000256" key="5">
    <source>
        <dbReference type="ARBA" id="ARBA00022989"/>
    </source>
</evidence>
<dbReference type="GO" id="GO:0005770">
    <property type="term" value="C:late endosome"/>
    <property type="evidence" value="ECO:0007669"/>
    <property type="project" value="TreeGrafter"/>
</dbReference>
<feature type="compositionally biased region" description="Basic and acidic residues" evidence="8">
    <location>
        <begin position="92"/>
        <end position="105"/>
    </location>
</feature>
<evidence type="ECO:0000313" key="12">
    <source>
        <dbReference type="EMBL" id="SCW01292.1"/>
    </source>
</evidence>
<dbReference type="FunFam" id="2.70.130.10:FF:000024">
    <property type="entry name" value="Putative vacuolar sorting receptor"/>
    <property type="match status" value="1"/>
</dbReference>
<dbReference type="STRING" id="4955.A0A1G4MBQ1"/>
<keyword evidence="13" id="KW-1185">Reference proteome</keyword>
<accession>A0A1G4MBQ1</accession>
<proteinExistence type="predicted"/>
<keyword evidence="2" id="KW-0813">Transport</keyword>
<keyword evidence="7" id="KW-1015">Disulfide bond</keyword>
<dbReference type="EMBL" id="LT598492">
    <property type="protein sequence ID" value="SCW01292.1"/>
    <property type="molecule type" value="Genomic_DNA"/>
</dbReference>
<feature type="chain" id="PRO_5009237276" evidence="10">
    <location>
        <begin position="24"/>
        <end position="343"/>
    </location>
</feature>
<dbReference type="OMA" id="SHKSNDV"/>
<dbReference type="Gene3D" id="2.70.130.10">
    <property type="entry name" value="Mannose-6-phosphate receptor binding domain"/>
    <property type="match status" value="1"/>
</dbReference>
<evidence type="ECO:0000256" key="6">
    <source>
        <dbReference type="ARBA" id="ARBA00023136"/>
    </source>
</evidence>
<keyword evidence="4 10" id="KW-0732">Signal</keyword>
<dbReference type="Proteomes" id="UP000190831">
    <property type="component" value="Chromosome D"/>
</dbReference>
<keyword evidence="5 9" id="KW-1133">Transmembrane helix</keyword>
<evidence type="ECO:0000259" key="11">
    <source>
        <dbReference type="PROSITE" id="PS51914"/>
    </source>
</evidence>
<sequence>MISFAPRRLIIFLLGLAAVLSLASWGHRRHAHSMSMLADNATNTNDTAEKIHSKADETGPPAHNELFCAVMNPITGNYIDLSQLSTTPNQPRKGEKARKERKDAGKTRWLVKGQELNTNFTLGICSSPVLEEDPLSNLTGGYYVDPVDKHLVSIGEFTTTPQLVGKRLTLKYEGGDKCPNGVDKRATLLNFVCDKEISTKAQISFIGSMNNCSYFFEVHSIHACPTSHKSNDVNVLGIFFGIFMVFFLVEWGRRWFYNKMRASMALSPQLVEEQPRPHWDSIESQSHWKTMLKRLFGRDQGSRHGAIKLHTSAQYGRSTESLVRDIEAQNQLMDNLEVTSVDT</sequence>
<gene>
    <name evidence="12" type="ORF">LAFE_0D09362G</name>
</gene>
<name>A0A1G4MBQ1_LACFM</name>
<evidence type="ECO:0000256" key="10">
    <source>
        <dbReference type="SAM" id="SignalP"/>
    </source>
</evidence>